<gene>
    <name evidence="2" type="ORF">KVV02_004970</name>
</gene>
<protein>
    <recommendedName>
        <fullName evidence="1">NACHT domain-containing protein</fullName>
    </recommendedName>
</protein>
<feature type="domain" description="NACHT" evidence="1">
    <location>
        <begin position="747"/>
        <end position="873"/>
    </location>
</feature>
<dbReference type="InterPro" id="IPR056251">
    <property type="entry name" value="Arm_rpt_dom"/>
</dbReference>
<dbReference type="Pfam" id="PF05729">
    <property type="entry name" value="NACHT"/>
    <property type="match status" value="1"/>
</dbReference>
<dbReference type="PANTHER" id="PTHR46312:SF2">
    <property type="entry name" value="NUCLEOTIDE-BINDING OLIGOMERIZATION DOMAIN-CONTAINING PROTEIN 2-LIKE"/>
    <property type="match status" value="1"/>
</dbReference>
<proteinExistence type="predicted"/>
<dbReference type="AlphaFoldDB" id="A0A9P7ZWE5"/>
<reference evidence="2" key="1">
    <citation type="submission" date="2021-07" db="EMBL/GenBank/DDBJ databases">
        <title>Draft genome of Mortierella alpina, strain LL118, isolated from an aspen leaf litter sample.</title>
        <authorList>
            <person name="Yang S."/>
            <person name="Vinatzer B.A."/>
        </authorList>
    </citation>
    <scope>NUCLEOTIDE SEQUENCE</scope>
    <source>
        <strain evidence="2">LL118</strain>
    </source>
</reference>
<dbReference type="EMBL" id="JAIFTL010000548">
    <property type="protein sequence ID" value="KAG9319204.1"/>
    <property type="molecule type" value="Genomic_DNA"/>
</dbReference>
<name>A0A9P7ZWE5_MORAP</name>
<evidence type="ECO:0000259" key="1">
    <source>
        <dbReference type="PROSITE" id="PS50837"/>
    </source>
</evidence>
<dbReference type="InterPro" id="IPR007111">
    <property type="entry name" value="NACHT_NTPase"/>
</dbReference>
<organism evidence="2 3">
    <name type="scientific">Mortierella alpina</name>
    <name type="common">Oleaginous fungus</name>
    <name type="synonym">Mortierella renispora</name>
    <dbReference type="NCBI Taxonomy" id="64518"/>
    <lineage>
        <taxon>Eukaryota</taxon>
        <taxon>Fungi</taxon>
        <taxon>Fungi incertae sedis</taxon>
        <taxon>Mucoromycota</taxon>
        <taxon>Mortierellomycotina</taxon>
        <taxon>Mortierellomycetes</taxon>
        <taxon>Mortierellales</taxon>
        <taxon>Mortierellaceae</taxon>
        <taxon>Mortierella</taxon>
    </lineage>
</organism>
<dbReference type="Proteomes" id="UP000717515">
    <property type="component" value="Unassembled WGS sequence"/>
</dbReference>
<evidence type="ECO:0000313" key="3">
    <source>
        <dbReference type="Proteomes" id="UP000717515"/>
    </source>
</evidence>
<dbReference type="InterPro" id="IPR027417">
    <property type="entry name" value="P-loop_NTPase"/>
</dbReference>
<dbReference type="Pfam" id="PF23948">
    <property type="entry name" value="ARM_5"/>
    <property type="match status" value="1"/>
</dbReference>
<comment type="caution">
    <text evidence="2">The sequence shown here is derived from an EMBL/GenBank/DDBJ whole genome shotgun (WGS) entry which is preliminary data.</text>
</comment>
<dbReference type="SMART" id="SM00382">
    <property type="entry name" value="AAA"/>
    <property type="match status" value="1"/>
</dbReference>
<dbReference type="PANTHER" id="PTHR46312">
    <property type="entry name" value="NACHT DOMAIN-CONTAINING PROTEIN"/>
    <property type="match status" value="1"/>
</dbReference>
<dbReference type="SUPFAM" id="SSF52540">
    <property type="entry name" value="P-loop containing nucleoside triphosphate hydrolases"/>
    <property type="match status" value="1"/>
</dbReference>
<dbReference type="InterPro" id="IPR003593">
    <property type="entry name" value="AAA+_ATPase"/>
</dbReference>
<dbReference type="PROSITE" id="PS50837">
    <property type="entry name" value="NACHT"/>
    <property type="match status" value="1"/>
</dbReference>
<dbReference type="Pfam" id="PF23238">
    <property type="entry name" value="DUF7068"/>
    <property type="match status" value="1"/>
</dbReference>
<accession>A0A9P7ZWE5</accession>
<evidence type="ECO:0000313" key="2">
    <source>
        <dbReference type="EMBL" id="KAG9319204.1"/>
    </source>
</evidence>
<sequence length="1103" mass="123394">MRRSAKSALIEAKRHIDAAEKAQSTKDIVKQYQNAKNILAEVDIKKEDGLSLKDMVGAFLQLADVLENKGPATHDRVEKCRQRAAALQQELDKINTVTATVTMSLLGVPQIAVSVANNSAATSPNTPTGNAVATFIPQHWPRSAPQSTVSVSVATGSPKSQLLFSKKADRESVVYHLPAPGEQLESTLQLAYCLALLQDSVDETCLDLGTLEWRCNTLKNPGEMIRVETVTRQVVTEFFEDREKDASVVEEVVQLAQVLHEGTVRSLLASLIDTVSKSTFLHFHATEGLARVIQCATPGSIKPSDLVTILEVLYMRLQTIHDPSTSYPSTSYLWRLLHAVSRVLDAMVVAQVGDVDRITLHGPLTARLHELESNQDYSVAFEAAYATQALLNVSDNDTIWQAGFRRGWIFLKGAAGFAKMPDPREIKDALEGLETLYKTGKGAVRILNNTWVAIKTSEKPAFTAKDGLKFKRIWYPTLRNAEEYIRIGDLEGFKELVANAPCRHQFMFQLGICQLLGRFAVDTEWDLNSRRSTLAFLGVLYEANDVWNPQKGVEQVILDMLSILALNPETQNEAANVLQEMMQQQRLALTPLIDLQSHPWYHFLSANATGHATPSTLLMAVQNKKRHEERVNAIQSSVQHIAEQLRPSQSTLKDIKSALKTYHSPNLDILRISGDELDIDTCFVNLAIVKAPAQRKKEKQELKEQAAIFHRIPSSEAVRDSNMESLIRLERLFDKRELHDGKEGIPQRILVQGRAGIGKTTLCKKIVHLHQSGLWADRFEAVLWLPLRRLRGSTSRTLQSLLREKVFITQLDQEHEELARTLAIRANEGKVLFILDGLDEIATDAPSEDSSIKELLKVLLDQKQVVITSRPSGLNASLLRSIDLELETIGFSQQDVKEFIGRVLRPGPAKTVQDFIQQTPLMQGLVNIPVQLDVICFCWESLPQDGSQITITGLYQLMSRKLWCKDAFRLKKDRGGKILTENQINRMIQTPKAIYRLVSTESRHLGYLAFKGLRNNHQIEFDEADLLGAFEDLAGTDSTDPYSSEVLDMVKETSFLHSADADLDTSKKPSQQTWSFLHLTFQEYFAATWIASKMMAASDDGET</sequence>
<dbReference type="Gene3D" id="3.40.50.300">
    <property type="entry name" value="P-loop containing nucleotide triphosphate hydrolases"/>
    <property type="match status" value="1"/>
</dbReference>
<dbReference type="InterPro" id="IPR055496">
    <property type="entry name" value="DUF7068"/>
</dbReference>